<proteinExistence type="predicted"/>
<evidence type="ECO:0000313" key="2">
    <source>
        <dbReference type="EMBL" id="KIN97175.1"/>
    </source>
</evidence>
<organism evidence="2 3">
    <name type="scientific">Pisolithus tinctorius Marx 270</name>
    <dbReference type="NCBI Taxonomy" id="870435"/>
    <lineage>
        <taxon>Eukaryota</taxon>
        <taxon>Fungi</taxon>
        <taxon>Dikarya</taxon>
        <taxon>Basidiomycota</taxon>
        <taxon>Agaricomycotina</taxon>
        <taxon>Agaricomycetes</taxon>
        <taxon>Agaricomycetidae</taxon>
        <taxon>Boletales</taxon>
        <taxon>Sclerodermatineae</taxon>
        <taxon>Pisolithaceae</taxon>
        <taxon>Pisolithus</taxon>
    </lineage>
</organism>
<dbReference type="InterPro" id="IPR018712">
    <property type="entry name" value="Tle1-like_cat"/>
</dbReference>
<gene>
    <name evidence="2" type="ORF">M404DRAFT_1006211</name>
</gene>
<dbReference type="SUPFAM" id="SSF53474">
    <property type="entry name" value="alpha/beta-Hydrolases"/>
    <property type="match status" value="1"/>
</dbReference>
<accession>A0A0C3NNG1</accession>
<name>A0A0C3NNG1_PISTI</name>
<evidence type="ECO:0000313" key="3">
    <source>
        <dbReference type="Proteomes" id="UP000054217"/>
    </source>
</evidence>
<dbReference type="AlphaFoldDB" id="A0A0C3NNG1"/>
<dbReference type="OrthoDB" id="3162439at2759"/>
<dbReference type="InParanoid" id="A0A0C3NNG1"/>
<dbReference type="Proteomes" id="UP000054217">
    <property type="component" value="Unassembled WGS sequence"/>
</dbReference>
<keyword evidence="3" id="KW-1185">Reference proteome</keyword>
<feature type="domain" description="T6SS Phospholipase effector Tle1-like catalytic" evidence="1">
    <location>
        <begin position="55"/>
        <end position="362"/>
    </location>
</feature>
<dbReference type="Pfam" id="PF09994">
    <property type="entry name" value="T6SS_Tle1-like_cat"/>
    <property type="match status" value="1"/>
</dbReference>
<protein>
    <recommendedName>
        <fullName evidence="1">T6SS Phospholipase effector Tle1-like catalytic domain-containing protein</fullName>
    </recommendedName>
</protein>
<dbReference type="PANTHER" id="PTHR33840">
    <property type="match status" value="1"/>
</dbReference>
<evidence type="ECO:0000259" key="1">
    <source>
        <dbReference type="Pfam" id="PF09994"/>
    </source>
</evidence>
<dbReference type="PANTHER" id="PTHR33840:SF2">
    <property type="entry name" value="TLE1 PHOSPHOLIPASE DOMAIN-CONTAINING PROTEIN"/>
    <property type="match status" value="1"/>
</dbReference>
<dbReference type="EMBL" id="KN832033">
    <property type="protein sequence ID" value="KIN97175.1"/>
    <property type="molecule type" value="Genomic_DNA"/>
</dbReference>
<dbReference type="STRING" id="870435.A0A0C3NNG1"/>
<dbReference type="HOGENOM" id="CLU_005049_5_0_1"/>
<dbReference type="InterPro" id="IPR029058">
    <property type="entry name" value="AB_hydrolase_fold"/>
</dbReference>
<sequence>MSDNSSPPSQFLNASHFADAYPDFPNVARSPTAGGSTIKMSECSDDVIPPAHACRTLVLCFDGTGDQFDADNSNIVQFFSMLKKDDPSQQMVYYQAGIGTYTIPQIATPFYAKLSKTIDAMVGNNLDAHVMGGYEFLMQNYEAGDRICLFGFSRGAYTARALAGMLHKVGLLPRCNHQQVPFAYKMYSKDDDEGWEQSKAFKKAFSIDVDVEFVGVWDTVNSVGVIPRRLPFTRANNKIRYFRHALALDEHRVRFMPNFYNRSTDADKKLGVQKGEMPRSTKKFSSIHIPHDKLLHEKSSSNGHHQESSLQDLERRYTESILQTDFDEVWFAGCHCDVGGGSVKNGTRNSLARIPLRWMIREIFKTEIGILFHRSMFQQIGMDPSTLYPHVTPRPPAIFNSPTNADPGVPCDDDDAAIQCDPDGKFVSEEMEDLDDALSPIYDQLKIARYWWILEMLPQKQHYQRDEDDTWVKDIKINMGKGRHVPNRETLRIHRSVKIRMEADKLAEGKYWPKAKIKVAPTWVD</sequence>
<reference evidence="2 3" key="1">
    <citation type="submission" date="2014-04" db="EMBL/GenBank/DDBJ databases">
        <authorList>
            <consortium name="DOE Joint Genome Institute"/>
            <person name="Kuo A."/>
            <person name="Kohler A."/>
            <person name="Costa M.D."/>
            <person name="Nagy L.G."/>
            <person name="Floudas D."/>
            <person name="Copeland A."/>
            <person name="Barry K.W."/>
            <person name="Cichocki N."/>
            <person name="Veneault-Fourrey C."/>
            <person name="LaButti K."/>
            <person name="Lindquist E.A."/>
            <person name="Lipzen A."/>
            <person name="Lundell T."/>
            <person name="Morin E."/>
            <person name="Murat C."/>
            <person name="Sun H."/>
            <person name="Tunlid A."/>
            <person name="Henrissat B."/>
            <person name="Grigoriev I.V."/>
            <person name="Hibbett D.S."/>
            <person name="Martin F."/>
            <person name="Nordberg H.P."/>
            <person name="Cantor M.N."/>
            <person name="Hua S.X."/>
        </authorList>
    </citation>
    <scope>NUCLEOTIDE SEQUENCE [LARGE SCALE GENOMIC DNA]</scope>
    <source>
        <strain evidence="2 3">Marx 270</strain>
    </source>
</reference>
<reference evidence="3" key="2">
    <citation type="submission" date="2015-01" db="EMBL/GenBank/DDBJ databases">
        <title>Evolutionary Origins and Diversification of the Mycorrhizal Mutualists.</title>
        <authorList>
            <consortium name="DOE Joint Genome Institute"/>
            <consortium name="Mycorrhizal Genomics Consortium"/>
            <person name="Kohler A."/>
            <person name="Kuo A."/>
            <person name="Nagy L.G."/>
            <person name="Floudas D."/>
            <person name="Copeland A."/>
            <person name="Barry K.W."/>
            <person name="Cichocki N."/>
            <person name="Veneault-Fourrey C."/>
            <person name="LaButti K."/>
            <person name="Lindquist E.A."/>
            <person name="Lipzen A."/>
            <person name="Lundell T."/>
            <person name="Morin E."/>
            <person name="Murat C."/>
            <person name="Riley R."/>
            <person name="Ohm R."/>
            <person name="Sun H."/>
            <person name="Tunlid A."/>
            <person name="Henrissat B."/>
            <person name="Grigoriev I.V."/>
            <person name="Hibbett D.S."/>
            <person name="Martin F."/>
        </authorList>
    </citation>
    <scope>NUCLEOTIDE SEQUENCE [LARGE SCALE GENOMIC DNA]</scope>
    <source>
        <strain evidence="3">Marx 270</strain>
    </source>
</reference>